<organism evidence="2 3">
    <name type="scientific">Flavobacterium croceum DSM 17960</name>
    <dbReference type="NCBI Taxonomy" id="1121886"/>
    <lineage>
        <taxon>Bacteria</taxon>
        <taxon>Pseudomonadati</taxon>
        <taxon>Bacteroidota</taxon>
        <taxon>Flavobacteriia</taxon>
        <taxon>Flavobacteriales</taxon>
        <taxon>Flavobacteriaceae</taxon>
        <taxon>Flavobacterium</taxon>
    </lineage>
</organism>
<feature type="transmembrane region" description="Helical" evidence="1">
    <location>
        <begin position="73"/>
        <end position="91"/>
    </location>
</feature>
<dbReference type="OrthoDB" id="9815897at2"/>
<keyword evidence="1" id="KW-0812">Transmembrane</keyword>
<sequence>MYYQMEKYMIPCLFKKTTGIDCVGCGFQRAVYMVFTGDFKDAFYMFPAVYTTLLFFSIVLLNFIDTKRNYHKLIVVSAIVNVLIMIISYIYKMYNLY</sequence>
<feature type="transmembrane region" description="Helical" evidence="1">
    <location>
        <begin position="42"/>
        <end position="61"/>
    </location>
</feature>
<dbReference type="RefSeq" id="WP_103725081.1">
    <property type="nucleotide sequence ID" value="NZ_PQNY01000002.1"/>
</dbReference>
<evidence type="ECO:0000313" key="2">
    <source>
        <dbReference type="EMBL" id="POS02836.1"/>
    </source>
</evidence>
<dbReference type="Proteomes" id="UP000237056">
    <property type="component" value="Unassembled WGS sequence"/>
</dbReference>
<reference evidence="2 3" key="1">
    <citation type="submission" date="2018-01" db="EMBL/GenBank/DDBJ databases">
        <title>Genomic Encyclopedia of Type Strains, Phase I: the one thousand microbial genomes (KMG-I) project.</title>
        <authorList>
            <person name="Goeker M."/>
        </authorList>
    </citation>
    <scope>NUCLEOTIDE SEQUENCE [LARGE SCALE GENOMIC DNA]</scope>
    <source>
        <strain evidence="2 3">DSM 17960</strain>
    </source>
</reference>
<dbReference type="AlphaFoldDB" id="A0A2S4NAV3"/>
<dbReference type="InterPro" id="IPR021215">
    <property type="entry name" value="DUF2752"/>
</dbReference>
<name>A0A2S4NAV3_9FLAO</name>
<accession>A0A2S4NAV3</accession>
<evidence type="ECO:0000313" key="3">
    <source>
        <dbReference type="Proteomes" id="UP000237056"/>
    </source>
</evidence>
<protein>
    <submittedName>
        <fullName evidence="2">Uncharacterized protein DUF2752</fullName>
    </submittedName>
</protein>
<comment type="caution">
    <text evidence="2">The sequence shown here is derived from an EMBL/GenBank/DDBJ whole genome shotgun (WGS) entry which is preliminary data.</text>
</comment>
<gene>
    <name evidence="2" type="ORF">Q361_102149</name>
</gene>
<proteinExistence type="predicted"/>
<dbReference type="EMBL" id="PQNY01000002">
    <property type="protein sequence ID" value="POS02836.1"/>
    <property type="molecule type" value="Genomic_DNA"/>
</dbReference>
<keyword evidence="1" id="KW-0472">Membrane</keyword>
<evidence type="ECO:0000256" key="1">
    <source>
        <dbReference type="SAM" id="Phobius"/>
    </source>
</evidence>
<keyword evidence="3" id="KW-1185">Reference proteome</keyword>
<keyword evidence="1" id="KW-1133">Transmembrane helix</keyword>
<dbReference type="Pfam" id="PF10825">
    <property type="entry name" value="DUF2752"/>
    <property type="match status" value="1"/>
</dbReference>